<dbReference type="RefSeq" id="WP_373973142.1">
    <property type="nucleotide sequence ID" value="NZ_JBHDLJ010000016.1"/>
</dbReference>
<gene>
    <name evidence="2" type="ORF">ACETWP_15350</name>
</gene>
<sequence>MHTVYAHRGSSLAFAENTRAAFLQAVAEGADGIECDVHLTRDLEVVCLHDDTVDRTSTGTGDVAELTLRQLRALDVSSWKGARIPERFGARSQQLVTLAELVGLMLESGRDLGLAIELKHPSPFGRDLERRVLEELRGLGWDPATSRLGTLTVSLMSFDPGSIDHLSREVPVHALCQLVTGVDEDLLDEFGPVGGALATYIVRRALEGGVSQLEAGRAGLAGPGIAWVRQNAETARRWLAAGIRLRVWTVDEDDDIDFLADLGVSEFTSNRPAHVKERLARR</sequence>
<dbReference type="PROSITE" id="PS51704">
    <property type="entry name" value="GP_PDE"/>
    <property type="match status" value="1"/>
</dbReference>
<reference evidence="2 3" key="1">
    <citation type="submission" date="2024-09" db="EMBL/GenBank/DDBJ databases">
        <authorList>
            <person name="Salinas-Garcia M.A."/>
            <person name="Prieme A."/>
        </authorList>
    </citation>
    <scope>NUCLEOTIDE SEQUENCE [LARGE SCALE GENOMIC DNA]</scope>
    <source>
        <strain evidence="2 3">DSM 21081</strain>
    </source>
</reference>
<dbReference type="PANTHER" id="PTHR46211">
    <property type="entry name" value="GLYCEROPHOSPHORYL DIESTER PHOSPHODIESTERASE"/>
    <property type="match status" value="1"/>
</dbReference>
<dbReference type="Pfam" id="PF03009">
    <property type="entry name" value="GDPD"/>
    <property type="match status" value="1"/>
</dbReference>
<dbReference type="InterPro" id="IPR017946">
    <property type="entry name" value="PLC-like_Pdiesterase_TIM-brl"/>
</dbReference>
<dbReference type="InterPro" id="IPR030395">
    <property type="entry name" value="GP_PDE_dom"/>
</dbReference>
<organism evidence="2 3">
    <name type="scientific">Arthrobacter halodurans</name>
    <dbReference type="NCBI Taxonomy" id="516699"/>
    <lineage>
        <taxon>Bacteria</taxon>
        <taxon>Bacillati</taxon>
        <taxon>Actinomycetota</taxon>
        <taxon>Actinomycetes</taxon>
        <taxon>Micrococcales</taxon>
        <taxon>Micrococcaceae</taxon>
        <taxon>Arthrobacter</taxon>
    </lineage>
</organism>
<dbReference type="SUPFAM" id="SSF51695">
    <property type="entry name" value="PLC-like phosphodiesterases"/>
    <property type="match status" value="1"/>
</dbReference>
<evidence type="ECO:0000313" key="3">
    <source>
        <dbReference type="Proteomes" id="UP001575652"/>
    </source>
</evidence>
<dbReference type="Gene3D" id="3.20.20.190">
    <property type="entry name" value="Phosphatidylinositol (PI) phosphodiesterase"/>
    <property type="match status" value="1"/>
</dbReference>
<proteinExistence type="predicted"/>
<evidence type="ECO:0000313" key="2">
    <source>
        <dbReference type="EMBL" id="MFB0835965.1"/>
    </source>
</evidence>
<feature type="domain" description="GP-PDE" evidence="1">
    <location>
        <begin position="2"/>
        <end position="279"/>
    </location>
</feature>
<keyword evidence="3" id="KW-1185">Reference proteome</keyword>
<evidence type="ECO:0000259" key="1">
    <source>
        <dbReference type="PROSITE" id="PS51704"/>
    </source>
</evidence>
<accession>A0ABV4UQL7</accession>
<name>A0ABV4UQL7_9MICC</name>
<dbReference type="PANTHER" id="PTHR46211:SF13">
    <property type="entry name" value="GLYCEROPHOSPHODIESTER PHOSPHODIESTERASE 1-RELATED"/>
    <property type="match status" value="1"/>
</dbReference>
<protein>
    <submittedName>
        <fullName evidence="2">Glycerophosphodiester phosphodiesterase</fullName>
    </submittedName>
</protein>
<dbReference type="EMBL" id="JBHDLJ010000016">
    <property type="protein sequence ID" value="MFB0835965.1"/>
    <property type="molecule type" value="Genomic_DNA"/>
</dbReference>
<comment type="caution">
    <text evidence="2">The sequence shown here is derived from an EMBL/GenBank/DDBJ whole genome shotgun (WGS) entry which is preliminary data.</text>
</comment>
<dbReference type="Proteomes" id="UP001575652">
    <property type="component" value="Unassembled WGS sequence"/>
</dbReference>